<dbReference type="GO" id="GO:0043565">
    <property type="term" value="F:sequence-specific DNA binding"/>
    <property type="evidence" value="ECO:0007669"/>
    <property type="project" value="InterPro"/>
</dbReference>
<dbReference type="EMBL" id="CZQE01000003">
    <property type="protein sequence ID" value="CUS43075.1"/>
    <property type="molecule type" value="Genomic_DNA"/>
</dbReference>
<evidence type="ECO:0000256" key="3">
    <source>
        <dbReference type="ARBA" id="ARBA00023163"/>
    </source>
</evidence>
<reference evidence="5" key="1">
    <citation type="submission" date="2015-10" db="EMBL/GenBank/DDBJ databases">
        <authorList>
            <person name="Gilbert D.G."/>
        </authorList>
    </citation>
    <scope>NUCLEOTIDE SEQUENCE</scope>
</reference>
<keyword evidence="1" id="KW-0805">Transcription regulation</keyword>
<evidence type="ECO:0000256" key="2">
    <source>
        <dbReference type="ARBA" id="ARBA00023125"/>
    </source>
</evidence>
<dbReference type="Pfam" id="PF12833">
    <property type="entry name" value="HTH_18"/>
    <property type="match status" value="1"/>
</dbReference>
<keyword evidence="3" id="KW-0804">Transcription</keyword>
<dbReference type="PROSITE" id="PS01124">
    <property type="entry name" value="HTH_ARAC_FAMILY_2"/>
    <property type="match status" value="1"/>
</dbReference>
<dbReference type="Pfam" id="PF20240">
    <property type="entry name" value="DUF6597"/>
    <property type="match status" value="1"/>
</dbReference>
<feature type="domain" description="HTH araC/xylS-type" evidence="4">
    <location>
        <begin position="141"/>
        <end position="233"/>
    </location>
</feature>
<name>A0A160TEI2_9ZZZZ</name>
<proteinExistence type="predicted"/>
<evidence type="ECO:0000256" key="1">
    <source>
        <dbReference type="ARBA" id="ARBA00023015"/>
    </source>
</evidence>
<dbReference type="GO" id="GO:0003700">
    <property type="term" value="F:DNA-binding transcription factor activity"/>
    <property type="evidence" value="ECO:0007669"/>
    <property type="project" value="InterPro"/>
</dbReference>
<organism evidence="5">
    <name type="scientific">hydrothermal vent metagenome</name>
    <dbReference type="NCBI Taxonomy" id="652676"/>
    <lineage>
        <taxon>unclassified sequences</taxon>
        <taxon>metagenomes</taxon>
        <taxon>ecological metagenomes</taxon>
    </lineage>
</organism>
<dbReference type="InterPro" id="IPR046532">
    <property type="entry name" value="DUF6597"/>
</dbReference>
<dbReference type="SMART" id="SM00342">
    <property type="entry name" value="HTH_ARAC"/>
    <property type="match status" value="1"/>
</dbReference>
<evidence type="ECO:0000313" key="5">
    <source>
        <dbReference type="EMBL" id="CUS43075.1"/>
    </source>
</evidence>
<dbReference type="InterPro" id="IPR050204">
    <property type="entry name" value="AraC_XylS_family_regulators"/>
</dbReference>
<sequence length="243" mass="26897">MDYAEQPLPPELDGLVAAIWTIAGNGHRDDWIEQDATPDGCIELIRRTEGRSVWSEEQPPLFATGLNLVPVRFRMSGDARFIGIRLWPWAWAMLSDLPCPDFAGKWIAIDHDSVTGSLLADPDRVVSGLLRAFAGMEPHPIAAHVLAATSVADITRTSGRTHRTVQRWFERVVGLPPRSYLRLIRFRRTMADLAGPADSLADQAARHGFADQSHMARDFRLLARTAPRTARATAKGPFLAGKD</sequence>
<evidence type="ECO:0000259" key="4">
    <source>
        <dbReference type="PROSITE" id="PS01124"/>
    </source>
</evidence>
<dbReference type="Gene3D" id="1.10.10.60">
    <property type="entry name" value="Homeodomain-like"/>
    <property type="match status" value="1"/>
</dbReference>
<dbReference type="PANTHER" id="PTHR46796">
    <property type="entry name" value="HTH-TYPE TRANSCRIPTIONAL ACTIVATOR RHAS-RELATED"/>
    <property type="match status" value="1"/>
</dbReference>
<protein>
    <submittedName>
        <fullName evidence="5">Transcriptional regulator, AraC family</fullName>
    </submittedName>
</protein>
<dbReference type="AlphaFoldDB" id="A0A160TEI2"/>
<gene>
    <name evidence="5" type="ORF">MGWOODY_Smn2992</name>
</gene>
<keyword evidence="2" id="KW-0238">DNA-binding</keyword>
<dbReference type="InterPro" id="IPR018060">
    <property type="entry name" value="HTH_AraC"/>
</dbReference>
<accession>A0A160TEI2</accession>